<evidence type="ECO:0000313" key="2">
    <source>
        <dbReference type="Proteomes" id="UP000236316"/>
    </source>
</evidence>
<sequence>MLNKHISHPVEVLIFALNSKAWNCVTWTIRHIEEKLYERIPDEDMIKYIDIGVDKDDHMSSIKLLSEIKNDNSLRDMLHLLCIGSKRIMEAAASVGRLHVIIWLYELLACNRKRCCKMDSVFIKASKGGHLDIMKWIIVKMDGETKADMFSMFSMWSNNICTGLINSGITDEKVIESLLWLEGIGCNIKHVETFEAMALRGNLEHMVWLKYEKECPWSERTFENAILHGNLENMKWLILHGCPRGEDLIGLAFRSKVQDSKVLENVKWLMSVMSGEDNSIQWGSIKEANYAFCKCALRGSLGLVKWMCNPLSKDNVEVDTDKGCPWSEIVLSNAVYAGNMDVIIWLLKVGCPYDEYEIISSCVGTFNTKVMDWILDNLIPMSSKWVGICLGAGRMDCLLYLSKKYDIKGLVGEWTEDGERSKVELFNIMQSISGVNMTTLRDFAATNNLDDAVCMNNLDKIFAVSLGGAINDMKYNEITKLFEELGWDKNLYNINKLIYDSI</sequence>
<dbReference type="RefSeq" id="YP_009448447.1">
    <property type="nucleotide sequence ID" value="NC_036594.1"/>
</dbReference>
<dbReference type="SUPFAM" id="SSF140860">
    <property type="entry name" value="Pseudo ankyrin repeat-like"/>
    <property type="match status" value="1"/>
</dbReference>
<gene>
    <name evidence="1" type="ORF">ORPV_241</name>
</gene>
<dbReference type="KEGG" id="vg:35382008"/>
<protein>
    <submittedName>
        <fullName evidence="1">Ankyrin-repeat protein</fullName>
    </submittedName>
</protein>
<keyword evidence="2" id="KW-1185">Reference proteome</keyword>
<reference evidence="1" key="1">
    <citation type="submission" date="2017-08" db="EMBL/GenBank/DDBJ databases">
        <authorList>
            <consortium name="Urmite Genomes"/>
        </authorList>
    </citation>
    <scope>NUCLEOTIDE SEQUENCE [LARGE SCALE GENOMIC DNA]</scope>
    <source>
        <strain evidence="1">IHUMI-LCC2</strain>
    </source>
</reference>
<organism evidence="1">
    <name type="scientific">Orpheovirus IHUMI-LCC2</name>
    <dbReference type="NCBI Taxonomy" id="2023057"/>
    <lineage>
        <taxon>Viruses</taxon>
        <taxon>Varidnaviria</taxon>
        <taxon>Bamfordvirae</taxon>
        <taxon>Nucleocytoviricota</taxon>
        <taxon>Megaviricetes</taxon>
        <taxon>Pimascovirales</taxon>
        <taxon>Ocovirineae</taxon>
        <taxon>Orpheoviridae</taxon>
        <taxon>Alphaorpheovirus</taxon>
        <taxon>Alphaorpheovirus massiliense</taxon>
    </lineage>
</organism>
<dbReference type="PANTHER" id="PTHR46586:SF3">
    <property type="entry name" value="ANKYRIN REPEAT-CONTAINING PROTEIN"/>
    <property type="match status" value="1"/>
</dbReference>
<evidence type="ECO:0000313" key="1">
    <source>
        <dbReference type="EMBL" id="SNW62145.1"/>
    </source>
</evidence>
<accession>A0A2I2L3L7</accession>
<dbReference type="GeneID" id="35382008"/>
<name>A0A2I2L3L7_9VIRU</name>
<dbReference type="OrthoDB" id="36930at10239"/>
<dbReference type="PANTHER" id="PTHR46586">
    <property type="entry name" value="ANKYRIN REPEAT-CONTAINING PROTEIN"/>
    <property type="match status" value="1"/>
</dbReference>
<dbReference type="Proteomes" id="UP000236316">
    <property type="component" value="Segment"/>
</dbReference>
<proteinExistence type="predicted"/>
<dbReference type="InterPro" id="IPR052050">
    <property type="entry name" value="SecEffector_AnkRepeat"/>
</dbReference>
<dbReference type="EMBL" id="LT906555">
    <property type="protein sequence ID" value="SNW62145.1"/>
    <property type="molecule type" value="Genomic_DNA"/>
</dbReference>